<sequence>MEGDYDGWQPPSEAEMKLMQARRERSDKISKMMGDYLLKGYKMLGSTCRECDTILLQTKQGVNYCIACSELDSDADKDNPVTNPAAALALAREREIVAVPSTPDAAHSQTSNQRSLLHNSSQFQDAPSGHAEITSTTVPGAPQAVRSQGVTASGFFAGSASSQNQGGTGDGFWSIGRERASDGQKYVKELLDKMDWAVAELRATRNVEYSIQLCQLIKASAEALSSVRAALDS</sequence>
<feature type="compositionally biased region" description="Polar residues" evidence="1">
    <location>
        <begin position="107"/>
        <end position="125"/>
    </location>
</feature>
<accession>A0AAN9BH99</accession>
<proteinExistence type="predicted"/>
<dbReference type="InterPro" id="IPR051888">
    <property type="entry name" value="UPF0148_domain"/>
</dbReference>
<comment type="caution">
    <text evidence="2">The sequence shown here is derived from an EMBL/GenBank/DDBJ whole genome shotgun (WGS) entry which is preliminary data.</text>
</comment>
<evidence type="ECO:0000313" key="2">
    <source>
        <dbReference type="EMBL" id="KAK7104814.1"/>
    </source>
</evidence>
<dbReference type="Proteomes" id="UP001374579">
    <property type="component" value="Unassembled WGS sequence"/>
</dbReference>
<dbReference type="Pfam" id="PF06677">
    <property type="entry name" value="Auto_anti-p27"/>
    <property type="match status" value="1"/>
</dbReference>
<protein>
    <recommendedName>
        <fullName evidence="4">Sjoegren syndrome/scleroderma autoantigen 1</fullName>
    </recommendedName>
</protein>
<dbReference type="InterPro" id="IPR009563">
    <property type="entry name" value="SSSCA1"/>
</dbReference>
<evidence type="ECO:0000313" key="3">
    <source>
        <dbReference type="Proteomes" id="UP001374579"/>
    </source>
</evidence>
<dbReference type="PANTHER" id="PTHR16537:SF1">
    <property type="entry name" value="PROTEIN ZNRD2"/>
    <property type="match status" value="1"/>
</dbReference>
<feature type="region of interest" description="Disordered" evidence="1">
    <location>
        <begin position="103"/>
        <end position="137"/>
    </location>
</feature>
<dbReference type="PANTHER" id="PTHR16537">
    <property type="entry name" value="SJOEGREN SYNDROME/SCLERODERMA AUTOANTIGEN 1"/>
    <property type="match status" value="1"/>
</dbReference>
<dbReference type="AlphaFoldDB" id="A0AAN9BH99"/>
<organism evidence="2 3">
    <name type="scientific">Littorina saxatilis</name>
    <dbReference type="NCBI Taxonomy" id="31220"/>
    <lineage>
        <taxon>Eukaryota</taxon>
        <taxon>Metazoa</taxon>
        <taxon>Spiralia</taxon>
        <taxon>Lophotrochozoa</taxon>
        <taxon>Mollusca</taxon>
        <taxon>Gastropoda</taxon>
        <taxon>Caenogastropoda</taxon>
        <taxon>Littorinimorpha</taxon>
        <taxon>Littorinoidea</taxon>
        <taxon>Littorinidae</taxon>
        <taxon>Littorina</taxon>
    </lineage>
</organism>
<evidence type="ECO:0000256" key="1">
    <source>
        <dbReference type="SAM" id="MobiDB-lite"/>
    </source>
</evidence>
<gene>
    <name evidence="2" type="ORF">V1264_019472</name>
</gene>
<keyword evidence="3" id="KW-1185">Reference proteome</keyword>
<evidence type="ECO:0008006" key="4">
    <source>
        <dbReference type="Google" id="ProtNLM"/>
    </source>
</evidence>
<reference evidence="2 3" key="1">
    <citation type="submission" date="2024-02" db="EMBL/GenBank/DDBJ databases">
        <title>Chromosome-scale genome assembly of the rough periwinkle Littorina saxatilis.</title>
        <authorList>
            <person name="De Jode A."/>
            <person name="Faria R."/>
            <person name="Formenti G."/>
            <person name="Sims Y."/>
            <person name="Smith T.P."/>
            <person name="Tracey A."/>
            <person name="Wood J.M.D."/>
            <person name="Zagrodzka Z.B."/>
            <person name="Johannesson K."/>
            <person name="Butlin R.K."/>
            <person name="Leder E.H."/>
        </authorList>
    </citation>
    <scope>NUCLEOTIDE SEQUENCE [LARGE SCALE GENOMIC DNA]</scope>
    <source>
        <strain evidence="2">Snail1</strain>
        <tissue evidence="2">Muscle</tissue>
    </source>
</reference>
<dbReference type="EMBL" id="JBAMIC010000008">
    <property type="protein sequence ID" value="KAK7104814.1"/>
    <property type="molecule type" value="Genomic_DNA"/>
</dbReference>
<name>A0AAN9BH99_9CAEN</name>